<organism evidence="16 17">
    <name type="scientific">Methanosarcina baikalica</name>
    <dbReference type="NCBI Taxonomy" id="3073890"/>
    <lineage>
        <taxon>Archaea</taxon>
        <taxon>Methanobacteriati</taxon>
        <taxon>Methanobacteriota</taxon>
        <taxon>Stenosarchaea group</taxon>
        <taxon>Methanomicrobia</taxon>
        <taxon>Methanosarcinales</taxon>
        <taxon>Methanosarcinaceae</taxon>
        <taxon>Methanosarcina</taxon>
    </lineage>
</organism>
<comment type="catalytic activity">
    <reaction evidence="13">
        <text>[thioredoxin]-disulfide + 2 reduced [2Fe-2S]-[ferredoxin] + 2 H(+) = [thioredoxin]-dithiol + 2 oxidized [2Fe-2S]-[ferredoxin]</text>
        <dbReference type="Rhea" id="RHEA:42336"/>
        <dbReference type="Rhea" id="RHEA-COMP:10000"/>
        <dbReference type="Rhea" id="RHEA-COMP:10001"/>
        <dbReference type="Rhea" id="RHEA-COMP:10698"/>
        <dbReference type="Rhea" id="RHEA-COMP:10700"/>
        <dbReference type="ChEBI" id="CHEBI:15378"/>
        <dbReference type="ChEBI" id="CHEBI:29950"/>
        <dbReference type="ChEBI" id="CHEBI:33737"/>
        <dbReference type="ChEBI" id="CHEBI:33738"/>
        <dbReference type="ChEBI" id="CHEBI:50058"/>
        <dbReference type="EC" id="1.8.7.2"/>
    </reaction>
</comment>
<evidence type="ECO:0000259" key="15">
    <source>
        <dbReference type="PROSITE" id="PS50903"/>
    </source>
</evidence>
<evidence type="ECO:0000256" key="1">
    <source>
        <dbReference type="ARBA" id="ARBA00001966"/>
    </source>
</evidence>
<dbReference type="PANTHER" id="PTHR35113:SF1">
    <property type="entry name" value="FERREDOXIN-THIOREDOXIN REDUCTASE CATALYTIC CHAIN, CHLOROPLASTIC"/>
    <property type="match status" value="1"/>
</dbReference>
<dbReference type="EMBL" id="JAVKPK010000032">
    <property type="protein sequence ID" value="MDR7665948.1"/>
    <property type="molecule type" value="Genomic_DNA"/>
</dbReference>
<keyword evidence="8" id="KW-0408">Iron</keyword>
<keyword evidence="10" id="KW-1015">Disulfide bond</keyword>
<keyword evidence="6" id="KW-0479">Metal-binding</keyword>
<dbReference type="PROSITE" id="PS50903">
    <property type="entry name" value="RUBREDOXIN_LIKE"/>
    <property type="match status" value="1"/>
</dbReference>
<feature type="region of interest" description="Disordered" evidence="14">
    <location>
        <begin position="109"/>
        <end position="128"/>
    </location>
</feature>
<evidence type="ECO:0000256" key="2">
    <source>
        <dbReference type="ARBA" id="ARBA00003945"/>
    </source>
</evidence>
<accession>A0ABU2D1V4</accession>
<dbReference type="InterPro" id="IPR048574">
    <property type="entry name" value="RUBY_RBDX"/>
</dbReference>
<dbReference type="PANTHER" id="PTHR35113">
    <property type="entry name" value="FERREDOXIN-THIOREDOXIN REDUCTASE CATALYTIC CHAIN, CHLOROPLASTIC"/>
    <property type="match status" value="1"/>
</dbReference>
<comment type="subunit">
    <text evidence="11">Heterodimer of subunit A (variable subunit) and subunit B (catalytic subunit). Heterodimeric FTR forms a complex with ferredoxin and thioredoxin.</text>
</comment>
<evidence type="ECO:0000256" key="10">
    <source>
        <dbReference type="ARBA" id="ARBA00023157"/>
    </source>
</evidence>
<evidence type="ECO:0000313" key="17">
    <source>
        <dbReference type="Proteomes" id="UP001246244"/>
    </source>
</evidence>
<dbReference type="Gene3D" id="3.90.460.10">
    <property type="entry name" value="Ferredoxin thioredoxin reductase catalytic beta subunit"/>
    <property type="match status" value="1"/>
</dbReference>
<evidence type="ECO:0000256" key="13">
    <source>
        <dbReference type="ARBA" id="ARBA00048150"/>
    </source>
</evidence>
<proteinExistence type="inferred from homology"/>
<dbReference type="InterPro" id="IPR004209">
    <property type="entry name" value="FTR_bsu"/>
</dbReference>
<dbReference type="CDD" id="cd00729">
    <property type="entry name" value="rubredoxin_SM"/>
    <property type="match status" value="1"/>
</dbReference>
<reference evidence="17" key="1">
    <citation type="submission" date="2023-07" db="EMBL/GenBank/DDBJ databases">
        <title>Whole-genome sequencing of a new Methanosarcina sp. Z-7115.</title>
        <authorList>
            <person name="Zhilina T.N."/>
            <person name="Merkel A.Y."/>
        </authorList>
    </citation>
    <scope>NUCLEOTIDE SEQUENCE [LARGE SCALE GENOMIC DNA]</scope>
    <source>
        <strain evidence="17">Z-7115</strain>
    </source>
</reference>
<evidence type="ECO:0000256" key="3">
    <source>
        <dbReference type="ARBA" id="ARBA00007941"/>
    </source>
</evidence>
<evidence type="ECO:0000256" key="11">
    <source>
        <dbReference type="ARBA" id="ARBA00026011"/>
    </source>
</evidence>
<evidence type="ECO:0000256" key="14">
    <source>
        <dbReference type="SAM" id="MobiDB-lite"/>
    </source>
</evidence>
<dbReference type="EC" id="1.8.7.2" evidence="4"/>
<evidence type="ECO:0000256" key="6">
    <source>
        <dbReference type="ARBA" id="ARBA00022723"/>
    </source>
</evidence>
<keyword evidence="7" id="KW-0560">Oxidoreductase</keyword>
<dbReference type="SUPFAM" id="SSF57802">
    <property type="entry name" value="Rubredoxin-like"/>
    <property type="match status" value="1"/>
</dbReference>
<dbReference type="SUPFAM" id="SSF57662">
    <property type="entry name" value="Ferredoxin thioredoxin reductase (FTR), catalytic beta chain"/>
    <property type="match status" value="1"/>
</dbReference>
<dbReference type="Pfam" id="PF02943">
    <property type="entry name" value="FeThRed_B"/>
    <property type="match status" value="1"/>
</dbReference>
<evidence type="ECO:0000256" key="5">
    <source>
        <dbReference type="ARBA" id="ARBA00022485"/>
    </source>
</evidence>
<name>A0ABU2D1V4_9EURY</name>
<dbReference type="RefSeq" id="WP_310575974.1">
    <property type="nucleotide sequence ID" value="NZ_JAVKPK010000032.1"/>
</dbReference>
<gene>
    <name evidence="16" type="ORF">RG963_09215</name>
</gene>
<comment type="cofactor">
    <cofactor evidence="1">
        <name>[4Fe-4S] cluster</name>
        <dbReference type="ChEBI" id="CHEBI:49883"/>
    </cofactor>
</comment>
<dbReference type="Gene3D" id="2.20.28.10">
    <property type="match status" value="1"/>
</dbReference>
<comment type="similarity">
    <text evidence="3">Belongs to the ferredoxin thioredoxin reductase beta subunit family.</text>
</comment>
<evidence type="ECO:0000256" key="8">
    <source>
        <dbReference type="ARBA" id="ARBA00023004"/>
    </source>
</evidence>
<evidence type="ECO:0000256" key="12">
    <source>
        <dbReference type="ARBA" id="ARBA00030295"/>
    </source>
</evidence>
<dbReference type="Pfam" id="PF21349">
    <property type="entry name" value="RUBY_RBDX"/>
    <property type="match status" value="1"/>
</dbReference>
<evidence type="ECO:0000313" key="16">
    <source>
        <dbReference type="EMBL" id="MDR7665948.1"/>
    </source>
</evidence>
<comment type="function">
    <text evidence="2">Catalytic subunit of the ferredoxin-thioredoxin reductase (FTR), which catalyzes the two-electron reduction of thioredoxins by the electrons provided by reduced ferredoxin.</text>
</comment>
<feature type="domain" description="Rubredoxin-like" evidence="15">
    <location>
        <begin position="147"/>
        <end position="181"/>
    </location>
</feature>
<dbReference type="Proteomes" id="UP001246244">
    <property type="component" value="Unassembled WGS sequence"/>
</dbReference>
<dbReference type="InterPro" id="IPR024934">
    <property type="entry name" value="Rubredoxin-like_dom"/>
</dbReference>
<protein>
    <recommendedName>
        <fullName evidence="4">ferredoxin:thioredoxin reductase</fullName>
        <ecNumber evidence="4">1.8.7.2</ecNumber>
    </recommendedName>
    <alternativeName>
        <fullName evidence="12">Ferredoxin-thioredoxin reductase subunit B</fullName>
    </alternativeName>
</protein>
<comment type="caution">
    <text evidence="16">The sequence shown here is derived from an EMBL/GenBank/DDBJ whole genome shotgun (WGS) entry which is preliminary data.</text>
</comment>
<evidence type="ECO:0000256" key="4">
    <source>
        <dbReference type="ARBA" id="ARBA00012358"/>
    </source>
</evidence>
<keyword evidence="17" id="KW-1185">Reference proteome</keyword>
<sequence length="182" mass="21190">MKEGEAAEESITEEEVDKVYRRLNAQVEKSGYHLNPDVEFTKDLVRGLLANEQRYGYWSCPCRLSANNLEEDLDIVCPCYYRDPDLNEYGACYCALYVSDDVIRGEREVESIPERRPPREEREAARAEEKKRAEMMETMEFSGELSKPVWRCKVCGYLCAMDEPPGVCPICKAKKERFERFM</sequence>
<dbReference type="InterPro" id="IPR036644">
    <property type="entry name" value="FTR_bsu_sf"/>
</dbReference>
<evidence type="ECO:0000256" key="7">
    <source>
        <dbReference type="ARBA" id="ARBA00023002"/>
    </source>
</evidence>
<keyword evidence="9" id="KW-0411">Iron-sulfur</keyword>
<keyword evidence="5" id="KW-0004">4Fe-4S</keyword>
<evidence type="ECO:0000256" key="9">
    <source>
        <dbReference type="ARBA" id="ARBA00023014"/>
    </source>
</evidence>